<dbReference type="Pfam" id="PF02120">
    <property type="entry name" value="Flg_hook"/>
    <property type="match status" value="1"/>
</dbReference>
<evidence type="ECO:0000313" key="3">
    <source>
        <dbReference type="EMBL" id="MCV2878848.1"/>
    </source>
</evidence>
<keyword evidence="3" id="KW-0969">Cilium</keyword>
<name>A0ABT2ZYV7_9RHOB</name>
<keyword evidence="4" id="KW-1185">Reference proteome</keyword>
<evidence type="ECO:0000256" key="1">
    <source>
        <dbReference type="SAM" id="MobiDB-lite"/>
    </source>
</evidence>
<gene>
    <name evidence="3" type="ORF">OE699_08270</name>
</gene>
<organism evidence="3 4">
    <name type="scientific">Sedimentimonas flavescens</name>
    <dbReference type="NCBI Taxonomy" id="2851012"/>
    <lineage>
        <taxon>Bacteria</taxon>
        <taxon>Pseudomonadati</taxon>
        <taxon>Pseudomonadota</taxon>
        <taxon>Alphaproteobacteria</taxon>
        <taxon>Rhodobacterales</taxon>
        <taxon>Rhodobacter group</taxon>
        <taxon>Sedimentimonas</taxon>
    </lineage>
</organism>
<dbReference type="CDD" id="cd17470">
    <property type="entry name" value="T3SS_Flik_C"/>
    <property type="match status" value="1"/>
</dbReference>
<dbReference type="InterPro" id="IPR021136">
    <property type="entry name" value="Flagellar_hook_control-like_C"/>
</dbReference>
<keyword evidence="3" id="KW-0966">Cell projection</keyword>
<protein>
    <submittedName>
        <fullName evidence="3">Flagellar hook-length control protein FliK</fullName>
    </submittedName>
</protein>
<evidence type="ECO:0000259" key="2">
    <source>
        <dbReference type="Pfam" id="PF02120"/>
    </source>
</evidence>
<feature type="compositionally biased region" description="Basic and acidic residues" evidence="1">
    <location>
        <begin position="66"/>
        <end position="77"/>
    </location>
</feature>
<reference evidence="3 4" key="1">
    <citation type="submission" date="2022-10" db="EMBL/GenBank/DDBJ databases">
        <title>Sinirhodobacter sp. nov., isolated from ocean surface sediments.</title>
        <authorList>
            <person name="He W."/>
            <person name="Wang L."/>
            <person name="Zhang D.-F."/>
        </authorList>
    </citation>
    <scope>NUCLEOTIDE SEQUENCE [LARGE SCALE GENOMIC DNA]</scope>
    <source>
        <strain evidence="3 4">WL0115</strain>
    </source>
</reference>
<sequence length="243" mass="25412">MRAPDLAEISPRNVPDVPKGETSGAMVVPSSPAPDKPEDQAASPPVSGAAGSPQAPTQAFLAGDGADQRQQRGRGDAESLEGIAEVVAPTARGPAVEVQTVPLSPRPGVAEPPATPVHVSRQLAEAAGAQRDGMVEVALAPEELGKVKLRLQAHDGIMSVSIQAERPETLDLMRRHADLLARDFRDLGFRDVAFSFAEHSGQRSAPPPDPDEGMELAPTIDPVRPLAIPPKPSAAGRGLDLRM</sequence>
<keyword evidence="3" id="KW-0282">Flagellum</keyword>
<feature type="region of interest" description="Disordered" evidence="1">
    <location>
        <begin position="1"/>
        <end position="95"/>
    </location>
</feature>
<feature type="region of interest" description="Disordered" evidence="1">
    <location>
        <begin position="198"/>
        <end position="243"/>
    </location>
</feature>
<proteinExistence type="predicted"/>
<feature type="domain" description="Flagellar hook-length control protein-like C-terminal" evidence="2">
    <location>
        <begin position="130"/>
        <end position="203"/>
    </location>
</feature>
<dbReference type="InterPro" id="IPR038610">
    <property type="entry name" value="FliK-like_C_sf"/>
</dbReference>
<dbReference type="Proteomes" id="UP001526166">
    <property type="component" value="Unassembled WGS sequence"/>
</dbReference>
<dbReference type="EMBL" id="JAOWKW010000006">
    <property type="protein sequence ID" value="MCV2878848.1"/>
    <property type="molecule type" value="Genomic_DNA"/>
</dbReference>
<dbReference type="Gene3D" id="3.30.750.140">
    <property type="match status" value="1"/>
</dbReference>
<accession>A0ABT2ZYV7</accession>
<feature type="compositionally biased region" description="Low complexity" evidence="1">
    <location>
        <begin position="40"/>
        <end position="56"/>
    </location>
</feature>
<evidence type="ECO:0000313" key="4">
    <source>
        <dbReference type="Proteomes" id="UP001526166"/>
    </source>
</evidence>
<comment type="caution">
    <text evidence="3">The sequence shown here is derived from an EMBL/GenBank/DDBJ whole genome shotgun (WGS) entry which is preliminary data.</text>
</comment>